<accession>A0ACB0IBT5</accession>
<sequence length="626" mass="70870">MSDIEEVVESQGVVRYRLFDTITDPELDWVGPEPRGIASVLTPNDPNLHTVVERRRRNDPVNWLVYTLDDGQRVCSSFDRYGFAMYELVFKELRLRLSFSPLMIGVLRRLRVAPSQLHPNSWAFILAFEHLCGYRGVRPTLPLFFRIFKVQRKTTRSEDRAAPRQNWVSLKQQDDVKLFKLFTDSVRNFKERYYIVRPESSAALDNLLELRPDLDEHGVARRDAAGRVLTRMEPKFPLSWTYAHFHKDPRQYVVRDADLSAEDRASFEDLKNFVGGFTPTVCVNRRGEIIVDEDGNPKTSRRSINTRELLECRNAEEVRICLGRMESIADRMLKAAVNERASGKGKKKKVAAKSPPRIRLGTPAAQGCSSRGGGSGTPSSVQRPPQKRAREGDRPETGMGEMTGFPVPRCYTVSRFFDMYPPVIADAEKVAILEQETDARRIQHAQDMAGVIRMMESALVLGDERDRLEEERDAFQVRIGKLKSRIVHLENDQADYEEKKKIFGDQTVELRMRTEELDAARAEVERLTAAMASCEGEHPAAAGLTTRAELVGAIAQLSADCVEGAVYAFENAKQQMMFLNPELNLVMEGMHVNGRIEGDRIVVPEGLETEEASDEEEGAEEGDCDE</sequence>
<reference evidence="1" key="1">
    <citation type="submission" date="2023-10" db="EMBL/GenBank/DDBJ databases">
        <authorList>
            <person name="Rodriguez Cubillos JULIANA M."/>
            <person name="De Vega J."/>
        </authorList>
    </citation>
    <scope>NUCLEOTIDE SEQUENCE</scope>
</reference>
<dbReference type="EMBL" id="CASHSV030000001">
    <property type="protein sequence ID" value="CAJ2629476.1"/>
    <property type="molecule type" value="Genomic_DNA"/>
</dbReference>
<comment type="caution">
    <text evidence="1">The sequence shown here is derived from an EMBL/GenBank/DDBJ whole genome shotgun (WGS) entry which is preliminary data.</text>
</comment>
<name>A0ACB0IBT5_TRIPR</name>
<organism evidence="1 2">
    <name type="scientific">Trifolium pratense</name>
    <name type="common">Red clover</name>
    <dbReference type="NCBI Taxonomy" id="57577"/>
    <lineage>
        <taxon>Eukaryota</taxon>
        <taxon>Viridiplantae</taxon>
        <taxon>Streptophyta</taxon>
        <taxon>Embryophyta</taxon>
        <taxon>Tracheophyta</taxon>
        <taxon>Spermatophyta</taxon>
        <taxon>Magnoliopsida</taxon>
        <taxon>eudicotyledons</taxon>
        <taxon>Gunneridae</taxon>
        <taxon>Pentapetalae</taxon>
        <taxon>rosids</taxon>
        <taxon>fabids</taxon>
        <taxon>Fabales</taxon>
        <taxon>Fabaceae</taxon>
        <taxon>Papilionoideae</taxon>
        <taxon>50 kb inversion clade</taxon>
        <taxon>NPAAA clade</taxon>
        <taxon>Hologalegina</taxon>
        <taxon>IRL clade</taxon>
        <taxon>Trifolieae</taxon>
        <taxon>Trifolium</taxon>
    </lineage>
</organism>
<keyword evidence="2" id="KW-1185">Reference proteome</keyword>
<evidence type="ECO:0000313" key="1">
    <source>
        <dbReference type="EMBL" id="CAJ2629476.1"/>
    </source>
</evidence>
<gene>
    <name evidence="1" type="ORF">MILVUS5_LOCUS1451</name>
</gene>
<protein>
    <submittedName>
        <fullName evidence="1">Uncharacterized protein</fullName>
    </submittedName>
</protein>
<proteinExistence type="predicted"/>
<dbReference type="Proteomes" id="UP001177021">
    <property type="component" value="Unassembled WGS sequence"/>
</dbReference>
<evidence type="ECO:0000313" key="2">
    <source>
        <dbReference type="Proteomes" id="UP001177021"/>
    </source>
</evidence>